<dbReference type="OMA" id="MAKVKWD"/>
<dbReference type="Pfam" id="PF10475">
    <property type="entry name" value="Vps54_N"/>
    <property type="match status" value="1"/>
</dbReference>
<dbReference type="GO" id="GO:1990745">
    <property type="term" value="C:EARP complex"/>
    <property type="evidence" value="ECO:0007669"/>
    <property type="project" value="InterPro"/>
</dbReference>
<dbReference type="STRING" id="27835.A0A0N4YLR2"/>
<dbReference type="GO" id="GO:0015031">
    <property type="term" value="P:protein transport"/>
    <property type="evidence" value="ECO:0007669"/>
    <property type="project" value="UniProtKB-KW"/>
</dbReference>
<protein>
    <submittedName>
        <fullName evidence="8">Coiled-coil protein</fullName>
    </submittedName>
</protein>
<keyword evidence="1" id="KW-0813">Transport</keyword>
<evidence type="ECO:0000313" key="8">
    <source>
        <dbReference type="WBParaSite" id="NBR_0001806301-mRNA-1"/>
    </source>
</evidence>
<evidence type="ECO:0000313" key="7">
    <source>
        <dbReference type="Proteomes" id="UP000271162"/>
    </source>
</evidence>
<dbReference type="EMBL" id="UYSL01023157">
    <property type="protein sequence ID" value="VDL81783.1"/>
    <property type="molecule type" value="Genomic_DNA"/>
</dbReference>
<feature type="domain" description="Vacuolar protein sorting-associated protein 54 N-terminal" evidence="5">
    <location>
        <begin position="5"/>
        <end position="294"/>
    </location>
</feature>
<keyword evidence="3" id="KW-0175">Coiled coil</keyword>
<evidence type="ECO:0000256" key="2">
    <source>
        <dbReference type="ARBA" id="ARBA00022927"/>
    </source>
</evidence>
<reference evidence="6 7" key="2">
    <citation type="submission" date="2018-11" db="EMBL/GenBank/DDBJ databases">
        <authorList>
            <consortium name="Pathogen Informatics"/>
        </authorList>
    </citation>
    <scope>NUCLEOTIDE SEQUENCE [LARGE SCALE GENOMIC DNA]</scope>
</reference>
<dbReference type="InterPro" id="IPR019514">
    <property type="entry name" value="Syndetin_C"/>
</dbReference>
<dbReference type="Proteomes" id="UP000271162">
    <property type="component" value="Unassembled WGS sequence"/>
</dbReference>
<dbReference type="PANTHER" id="PTHR13258">
    <property type="entry name" value="SYNDETIN"/>
    <property type="match status" value="1"/>
</dbReference>
<dbReference type="InterPro" id="IPR040047">
    <property type="entry name" value="VPS50"/>
</dbReference>
<organism evidence="8">
    <name type="scientific">Nippostrongylus brasiliensis</name>
    <name type="common">Rat hookworm</name>
    <dbReference type="NCBI Taxonomy" id="27835"/>
    <lineage>
        <taxon>Eukaryota</taxon>
        <taxon>Metazoa</taxon>
        <taxon>Ecdysozoa</taxon>
        <taxon>Nematoda</taxon>
        <taxon>Chromadorea</taxon>
        <taxon>Rhabditida</taxon>
        <taxon>Rhabditina</taxon>
        <taxon>Rhabditomorpha</taxon>
        <taxon>Strongyloidea</taxon>
        <taxon>Heligmosomidae</taxon>
        <taxon>Nippostrongylus</taxon>
    </lineage>
</organism>
<dbReference type="WBParaSite" id="NBR_0001806301-mRNA-1">
    <property type="protein sequence ID" value="NBR_0001806301-mRNA-1"/>
    <property type="gene ID" value="NBR_0001806301"/>
</dbReference>
<sequence>DDDIIDSIDASYFIEDDFNAIDYELKKLFGIDLRLEDVDRERLRLKSQLQVVSKKISTLIMEKSPSYNAQIEDMDCIRDSLKELVCKIRVIRRALDSAHSKSKAALSVLANEKKKRMLKTLLSTLRIVKALYETEFHLRDCIEEGNFPVAIRVCLEAKEAANKYRHFSCVSDLMTKLVGSTNLIESALDSALAAFTIIFDHDRYTLVYSAFTMLNKVEAASKKLVASFMSTITKSSQKIVGDKCKGCHTDPGSAEVTYEDMCKRISCEDVVSTVRELGYVMCKILTIYHTILRFHVEDDERKRLSNAADDPSVGIMATQMTSSLGAVFRVAVSRMHSLLCYHDFSALKFDQLLDIVDMANSSDELALSLEKQAIMYFIRYHSERMEELRMFLENECFALCPIPHQFTIFDLQDFTFLEESRKRKDSDKTLATSNGENLFILIPADFVNPFGSAELQICLFFGTDGAENMEPPFNIKSVLDDIKDRVLLSDEQMPSGMHEKGDRLTSPSLCAGLNLSHVDQLYGLVERIVAVESVEFVARQLDLVRPVMESLLPAANADIMMNLDIFYSKVLSVVPEIRLLVYDCVASRALKYQVLIAAVSNTKFDINELQSRHSNYIDFLIKDFEAFALRLGRASDTVNLNEAVRSLLWDRTIHYAFKALVQGYCEGGKCSTEGRALMQLDFQHLLLKLGPICGLRPVPHCAFVEGYIKAFYLPENGLEEWIGKHTEYTAKQMISLLGVATHVSKKARTRIINALND</sequence>
<dbReference type="GO" id="GO:0000149">
    <property type="term" value="F:SNARE binding"/>
    <property type="evidence" value="ECO:0007669"/>
    <property type="project" value="TreeGrafter"/>
</dbReference>
<accession>A0A0N4YLR2</accession>
<dbReference type="Pfam" id="PF10474">
    <property type="entry name" value="Syndetin_C"/>
    <property type="match status" value="1"/>
</dbReference>
<dbReference type="AlphaFoldDB" id="A0A0N4YLR2"/>
<feature type="domain" description="Syndetin C-terminal" evidence="4">
    <location>
        <begin position="521"/>
        <end position="755"/>
    </location>
</feature>
<keyword evidence="2" id="KW-0653">Protein transport</keyword>
<dbReference type="GO" id="GO:0032456">
    <property type="term" value="P:endocytic recycling"/>
    <property type="evidence" value="ECO:0007669"/>
    <property type="project" value="InterPro"/>
</dbReference>
<evidence type="ECO:0000259" key="4">
    <source>
        <dbReference type="Pfam" id="PF10474"/>
    </source>
</evidence>
<evidence type="ECO:0000313" key="6">
    <source>
        <dbReference type="EMBL" id="VDL81783.1"/>
    </source>
</evidence>
<evidence type="ECO:0000256" key="1">
    <source>
        <dbReference type="ARBA" id="ARBA00022448"/>
    </source>
</evidence>
<dbReference type="PANTHER" id="PTHR13258:SF0">
    <property type="entry name" value="SYNDETIN"/>
    <property type="match status" value="1"/>
</dbReference>
<evidence type="ECO:0000259" key="5">
    <source>
        <dbReference type="Pfam" id="PF10475"/>
    </source>
</evidence>
<dbReference type="GO" id="GO:0005829">
    <property type="term" value="C:cytosol"/>
    <property type="evidence" value="ECO:0007669"/>
    <property type="project" value="GOC"/>
</dbReference>
<dbReference type="GO" id="GO:0042147">
    <property type="term" value="P:retrograde transport, endosome to Golgi"/>
    <property type="evidence" value="ECO:0007669"/>
    <property type="project" value="InterPro"/>
</dbReference>
<keyword evidence="7" id="KW-1185">Reference proteome</keyword>
<proteinExistence type="predicted"/>
<dbReference type="InterPro" id="IPR019515">
    <property type="entry name" value="VPS54_N"/>
</dbReference>
<evidence type="ECO:0000256" key="3">
    <source>
        <dbReference type="ARBA" id="ARBA00023054"/>
    </source>
</evidence>
<name>A0A0N4YLR2_NIPBR</name>
<gene>
    <name evidence="6" type="ORF">NBR_LOCUS18062</name>
</gene>
<reference evidence="8" key="1">
    <citation type="submission" date="2017-02" db="UniProtKB">
        <authorList>
            <consortium name="WormBaseParasite"/>
        </authorList>
    </citation>
    <scope>IDENTIFICATION</scope>
</reference>